<dbReference type="AlphaFoldDB" id="A0A1M5LQ30"/>
<evidence type="ECO:0000256" key="4">
    <source>
        <dbReference type="ARBA" id="ARBA00022837"/>
    </source>
</evidence>
<feature type="domain" description="Sulfatase N-terminal" evidence="5">
    <location>
        <begin position="33"/>
        <end position="388"/>
    </location>
</feature>
<gene>
    <name evidence="6" type="ORF">SAMN04488116_2009</name>
</gene>
<dbReference type="InterPro" id="IPR024607">
    <property type="entry name" value="Sulfatase_CS"/>
</dbReference>
<dbReference type="InterPro" id="IPR000917">
    <property type="entry name" value="Sulfatase_N"/>
</dbReference>
<evidence type="ECO:0000256" key="1">
    <source>
        <dbReference type="ARBA" id="ARBA00008779"/>
    </source>
</evidence>
<proteinExistence type="inferred from homology"/>
<protein>
    <submittedName>
        <fullName evidence="6">Arylsulfatase A</fullName>
    </submittedName>
</protein>
<dbReference type="PANTHER" id="PTHR42693">
    <property type="entry name" value="ARYLSULFATASE FAMILY MEMBER"/>
    <property type="match status" value="1"/>
</dbReference>
<dbReference type="CDD" id="cd16143">
    <property type="entry name" value="ARS_like"/>
    <property type="match status" value="1"/>
</dbReference>
<dbReference type="InterPro" id="IPR050738">
    <property type="entry name" value="Sulfatase"/>
</dbReference>
<evidence type="ECO:0000313" key="7">
    <source>
        <dbReference type="Proteomes" id="UP000184532"/>
    </source>
</evidence>
<name>A0A1M5LQ30_9FLAO</name>
<dbReference type="Gene3D" id="3.30.1120.10">
    <property type="match status" value="1"/>
</dbReference>
<evidence type="ECO:0000313" key="6">
    <source>
        <dbReference type="EMBL" id="SHG66719.1"/>
    </source>
</evidence>
<comment type="similarity">
    <text evidence="1">Belongs to the sulfatase family.</text>
</comment>
<dbReference type="RefSeq" id="WP_073179063.1">
    <property type="nucleotide sequence ID" value="NZ_FQWL01000003.1"/>
</dbReference>
<dbReference type="SUPFAM" id="SSF53649">
    <property type="entry name" value="Alkaline phosphatase-like"/>
    <property type="match status" value="1"/>
</dbReference>
<sequence>MSHLRLISLLTILLLAFGCKNNELKKKQTHKNPNIVFILADDLGYGDITAFNKHSKIKTPQLDLLAREGMMFTDAHTSSAVCTPTRYGIITGRYNWRSSLKEGVLLGASKALIPNSRTTVASILKEKGYNTAFIGKWHLGWDWALKNPELEPTTGWQDTTFTNIDYTKPVKNTPNDLGFEYAYGHSGSLDMAPYVYVENGMATEIPEETTVSRGKYSWWRKGPTSKDFVHEDVTPNFFRRGIDYIKEHAQDENPFFLYLALPSPHTPILPSAEWQGKSGLNPYGDFMMMVDDYVGQLNTAIKKSGAEQNTLVIFTSDNGCSPAAKIEELVEEGHNPSHIYRGHKADIFEGGHRVPFLVKWPKKVKAGSKNTQTICTTDFAATCAAIVGYELKNNEAEDSYNMLPLFEGDFFAGEFREATVHHSINGSFAIRKGDWKLILCPGSGGWSYPTPMDKDVLKELPKLQLYNLKDDPGEAQNLQSSNPQKVEELKSLLTKYVQDGRSTPGESQKNDGDENIWEQLWWMQESD</sequence>
<dbReference type="PROSITE" id="PS00149">
    <property type="entry name" value="SULFATASE_2"/>
    <property type="match status" value="1"/>
</dbReference>
<dbReference type="OrthoDB" id="9765065at2"/>
<dbReference type="GO" id="GO:0046872">
    <property type="term" value="F:metal ion binding"/>
    <property type="evidence" value="ECO:0007669"/>
    <property type="project" value="UniProtKB-KW"/>
</dbReference>
<organism evidence="6 7">
    <name type="scientific">Flagellimonas flava</name>
    <dbReference type="NCBI Taxonomy" id="570519"/>
    <lineage>
        <taxon>Bacteria</taxon>
        <taxon>Pseudomonadati</taxon>
        <taxon>Bacteroidota</taxon>
        <taxon>Flavobacteriia</taxon>
        <taxon>Flavobacteriales</taxon>
        <taxon>Flavobacteriaceae</taxon>
        <taxon>Flagellimonas</taxon>
    </lineage>
</organism>
<dbReference type="PROSITE" id="PS00523">
    <property type="entry name" value="SULFATASE_1"/>
    <property type="match status" value="1"/>
</dbReference>
<evidence type="ECO:0000259" key="5">
    <source>
        <dbReference type="Pfam" id="PF00884"/>
    </source>
</evidence>
<dbReference type="PROSITE" id="PS51257">
    <property type="entry name" value="PROKAR_LIPOPROTEIN"/>
    <property type="match status" value="1"/>
</dbReference>
<dbReference type="STRING" id="570519.SAMN04488116_2009"/>
<dbReference type="Gene3D" id="3.40.720.10">
    <property type="entry name" value="Alkaline Phosphatase, subunit A"/>
    <property type="match status" value="1"/>
</dbReference>
<keyword evidence="2" id="KW-0479">Metal-binding</keyword>
<dbReference type="PANTHER" id="PTHR42693:SF53">
    <property type="entry name" value="ENDO-4-O-SULFATASE"/>
    <property type="match status" value="1"/>
</dbReference>
<dbReference type="GO" id="GO:0004065">
    <property type="term" value="F:arylsulfatase activity"/>
    <property type="evidence" value="ECO:0007669"/>
    <property type="project" value="TreeGrafter"/>
</dbReference>
<keyword evidence="7" id="KW-1185">Reference proteome</keyword>
<keyword evidence="3" id="KW-0378">Hydrolase</keyword>
<evidence type="ECO:0000256" key="2">
    <source>
        <dbReference type="ARBA" id="ARBA00022723"/>
    </source>
</evidence>
<keyword evidence="4" id="KW-0106">Calcium</keyword>
<accession>A0A1M5LQ30</accession>
<dbReference type="Proteomes" id="UP000184532">
    <property type="component" value="Unassembled WGS sequence"/>
</dbReference>
<reference evidence="7" key="1">
    <citation type="submission" date="2016-11" db="EMBL/GenBank/DDBJ databases">
        <authorList>
            <person name="Varghese N."/>
            <person name="Submissions S."/>
        </authorList>
    </citation>
    <scope>NUCLEOTIDE SEQUENCE [LARGE SCALE GENOMIC DNA]</scope>
    <source>
        <strain evidence="7">DSM 22638</strain>
    </source>
</reference>
<dbReference type="Pfam" id="PF00884">
    <property type="entry name" value="Sulfatase"/>
    <property type="match status" value="1"/>
</dbReference>
<dbReference type="EMBL" id="FQWL01000003">
    <property type="protein sequence ID" value="SHG66719.1"/>
    <property type="molecule type" value="Genomic_DNA"/>
</dbReference>
<evidence type="ECO:0000256" key="3">
    <source>
        <dbReference type="ARBA" id="ARBA00022801"/>
    </source>
</evidence>
<dbReference type="InterPro" id="IPR017850">
    <property type="entry name" value="Alkaline_phosphatase_core_sf"/>
</dbReference>